<reference evidence="3" key="1">
    <citation type="journal article" date="2014" name="BMC Genomics">
        <title>Characterizing the developmental transcriptome of the oriental fruit fly, Bactrocera dorsalis (Diptera: Tephritidae) through comparative genomic analysis with Drosophila melanogaster utilizing modENCODE datasets.</title>
        <authorList>
            <person name="Geib S.M."/>
            <person name="Calla B."/>
            <person name="Hall B."/>
            <person name="Hou S."/>
            <person name="Manoukis N.C."/>
        </authorList>
    </citation>
    <scope>NUCLEOTIDE SEQUENCE</scope>
    <source>
        <strain evidence="3">Punador</strain>
    </source>
</reference>
<evidence type="ECO:0000256" key="1">
    <source>
        <dbReference type="SAM" id="Phobius"/>
    </source>
</evidence>
<dbReference type="AlphaFoldDB" id="A0A034VV90"/>
<gene>
    <name evidence="3" type="primary">PPAC2</name>
</gene>
<proteinExistence type="predicted"/>
<dbReference type="SMART" id="SM00014">
    <property type="entry name" value="acidPPc"/>
    <property type="match status" value="1"/>
</dbReference>
<feature type="transmembrane region" description="Helical" evidence="1">
    <location>
        <begin position="72"/>
        <end position="90"/>
    </location>
</feature>
<dbReference type="InterPro" id="IPR036938">
    <property type="entry name" value="PAP2/HPO_sf"/>
</dbReference>
<feature type="domain" description="Phosphatidic acid phosphatase type 2/haloperoxidase" evidence="2">
    <location>
        <begin position="71"/>
        <end position="179"/>
    </location>
</feature>
<dbReference type="CDD" id="cd03391">
    <property type="entry name" value="PAP2_containing_2_like"/>
    <property type="match status" value="1"/>
</dbReference>
<keyword evidence="1" id="KW-1133">Transmembrane helix</keyword>
<keyword evidence="1" id="KW-0472">Membrane</keyword>
<feature type="transmembrane region" description="Helical" evidence="1">
    <location>
        <begin position="46"/>
        <end position="66"/>
    </location>
</feature>
<accession>A0A034VV90</accession>
<organism evidence="3">
    <name type="scientific">Bactrocera dorsalis</name>
    <name type="common">Oriental fruit fly</name>
    <name type="synonym">Dacus dorsalis</name>
    <dbReference type="NCBI Taxonomy" id="27457"/>
    <lineage>
        <taxon>Eukaryota</taxon>
        <taxon>Metazoa</taxon>
        <taxon>Ecdysozoa</taxon>
        <taxon>Arthropoda</taxon>
        <taxon>Hexapoda</taxon>
        <taxon>Insecta</taxon>
        <taxon>Pterygota</taxon>
        <taxon>Neoptera</taxon>
        <taxon>Endopterygota</taxon>
        <taxon>Diptera</taxon>
        <taxon>Brachycera</taxon>
        <taxon>Muscomorpha</taxon>
        <taxon>Tephritoidea</taxon>
        <taxon>Tephritidae</taxon>
        <taxon>Bactrocera</taxon>
        <taxon>Bactrocera</taxon>
    </lineage>
</organism>
<feature type="transmembrane region" description="Helical" evidence="1">
    <location>
        <begin position="138"/>
        <end position="156"/>
    </location>
</feature>
<feature type="transmembrane region" description="Helical" evidence="1">
    <location>
        <begin position="161"/>
        <end position="180"/>
    </location>
</feature>
<dbReference type="PANTHER" id="PTHR14969:SF13">
    <property type="entry name" value="AT30094P"/>
    <property type="match status" value="1"/>
</dbReference>
<sequence>MGTKERSGVLGVVLKLDELCTKTLVAFVFLCIPVYKLRPYCKYLEISCNGTAWLAGWLAFICIANNKSLYQMQFTLLFGLILDIIIIAVLKAKFRRRRPTMCSDMLGRDKFSFPSGYASRSAFIYMFFTVINPVPESLWMYIFSWTLGVCLSRILLRRHYILDVLGGIGVGIVEALILGLEW</sequence>
<dbReference type="PANTHER" id="PTHR14969">
    <property type="entry name" value="SPHINGOSINE-1-PHOSPHATE PHOSPHOHYDROLASE"/>
    <property type="match status" value="1"/>
</dbReference>
<dbReference type="Gene3D" id="1.20.144.10">
    <property type="entry name" value="Phosphatidic acid phosphatase type 2/haloperoxidase"/>
    <property type="match status" value="1"/>
</dbReference>
<dbReference type="GO" id="GO:0042392">
    <property type="term" value="F:sphingosine-1-phosphate phosphatase activity"/>
    <property type="evidence" value="ECO:0007669"/>
    <property type="project" value="TreeGrafter"/>
</dbReference>
<dbReference type="InterPro" id="IPR000326">
    <property type="entry name" value="PAP2/HPO"/>
</dbReference>
<dbReference type="OrthoDB" id="10266771at2759"/>
<evidence type="ECO:0000313" key="3">
    <source>
        <dbReference type="EMBL" id="JAC47211.1"/>
    </source>
</evidence>
<feature type="transmembrane region" description="Helical" evidence="1">
    <location>
        <begin position="111"/>
        <end position="132"/>
    </location>
</feature>
<evidence type="ECO:0000259" key="2">
    <source>
        <dbReference type="SMART" id="SM00014"/>
    </source>
</evidence>
<name>A0A034VV90_BACDO</name>
<dbReference type="EMBL" id="GAKP01011741">
    <property type="protein sequence ID" value="JAC47211.1"/>
    <property type="molecule type" value="Transcribed_RNA"/>
</dbReference>
<protein>
    <submittedName>
        <fullName evidence="3">Presqualene diphosphate phosphatase</fullName>
    </submittedName>
</protein>
<dbReference type="SUPFAM" id="SSF48317">
    <property type="entry name" value="Acid phosphatase/Vanadium-dependent haloperoxidase"/>
    <property type="match status" value="1"/>
</dbReference>
<keyword evidence="1" id="KW-0812">Transmembrane</keyword>
<dbReference type="Pfam" id="PF01569">
    <property type="entry name" value="PAP2"/>
    <property type="match status" value="1"/>
</dbReference>